<proteinExistence type="predicted"/>
<dbReference type="PANTHER" id="PTHR44688">
    <property type="entry name" value="DNA-BINDING TRANSCRIPTIONAL ACTIVATOR DEVR_DOSR"/>
    <property type="match status" value="1"/>
</dbReference>
<evidence type="ECO:0000313" key="6">
    <source>
        <dbReference type="Proteomes" id="UP001610063"/>
    </source>
</evidence>
<evidence type="ECO:0000256" key="3">
    <source>
        <dbReference type="ARBA" id="ARBA00023163"/>
    </source>
</evidence>
<dbReference type="InterPro" id="IPR000792">
    <property type="entry name" value="Tscrpt_reg_LuxR_C"/>
</dbReference>
<dbReference type="PROSITE" id="PS50043">
    <property type="entry name" value="HTH_LUXR_2"/>
    <property type="match status" value="1"/>
</dbReference>
<dbReference type="Pfam" id="PF00196">
    <property type="entry name" value="GerE"/>
    <property type="match status" value="1"/>
</dbReference>
<dbReference type="Gene3D" id="1.10.10.10">
    <property type="entry name" value="Winged helix-like DNA-binding domain superfamily/Winged helix DNA-binding domain"/>
    <property type="match status" value="1"/>
</dbReference>
<organism evidence="5 6">
    <name type="scientific">Marinoscillum luteum</name>
    <dbReference type="NCBI Taxonomy" id="861051"/>
    <lineage>
        <taxon>Bacteria</taxon>
        <taxon>Pseudomonadati</taxon>
        <taxon>Bacteroidota</taxon>
        <taxon>Cytophagia</taxon>
        <taxon>Cytophagales</taxon>
        <taxon>Reichenbachiellaceae</taxon>
        <taxon>Marinoscillum</taxon>
    </lineage>
</organism>
<dbReference type="EMBL" id="JBIPKE010000020">
    <property type="protein sequence ID" value="MFH6985950.1"/>
    <property type="molecule type" value="Genomic_DNA"/>
</dbReference>
<dbReference type="Proteomes" id="UP001610063">
    <property type="component" value="Unassembled WGS sequence"/>
</dbReference>
<dbReference type="InterPro" id="IPR036388">
    <property type="entry name" value="WH-like_DNA-bd_sf"/>
</dbReference>
<dbReference type="SMART" id="SM00421">
    <property type="entry name" value="HTH_LUXR"/>
    <property type="match status" value="1"/>
</dbReference>
<dbReference type="SUPFAM" id="SSF46894">
    <property type="entry name" value="C-terminal effector domain of the bipartite response regulators"/>
    <property type="match status" value="1"/>
</dbReference>
<protein>
    <submittedName>
        <fullName evidence="5">Response regulator transcription factor</fullName>
    </submittedName>
</protein>
<evidence type="ECO:0000313" key="5">
    <source>
        <dbReference type="EMBL" id="MFH6985950.1"/>
    </source>
</evidence>
<evidence type="ECO:0000256" key="2">
    <source>
        <dbReference type="ARBA" id="ARBA00023125"/>
    </source>
</evidence>
<dbReference type="InterPro" id="IPR016032">
    <property type="entry name" value="Sig_transdc_resp-reg_C-effctor"/>
</dbReference>
<feature type="domain" description="HTH luxR-type" evidence="4">
    <location>
        <begin position="175"/>
        <end position="240"/>
    </location>
</feature>
<keyword evidence="1" id="KW-0805">Transcription regulation</keyword>
<dbReference type="PRINTS" id="PR00038">
    <property type="entry name" value="HTHLUXR"/>
</dbReference>
<reference evidence="5 6" key="1">
    <citation type="journal article" date="2013" name="Int. J. Syst. Evol. Microbiol.">
        <title>Marinoscillum luteum sp. nov., isolated from marine sediment.</title>
        <authorList>
            <person name="Cha I.T."/>
            <person name="Park S.J."/>
            <person name="Kim S.J."/>
            <person name="Kim J.G."/>
            <person name="Jung M.Y."/>
            <person name="Shin K.S."/>
            <person name="Kwon K.K."/>
            <person name="Yang S.H."/>
            <person name="Seo Y.S."/>
            <person name="Rhee S.K."/>
        </authorList>
    </citation>
    <scope>NUCLEOTIDE SEQUENCE [LARGE SCALE GENOMIC DNA]</scope>
    <source>
        <strain evidence="5 6">KCTC 23939</strain>
    </source>
</reference>
<keyword evidence="2" id="KW-0238">DNA-binding</keyword>
<dbReference type="PANTHER" id="PTHR44688:SF16">
    <property type="entry name" value="DNA-BINDING TRANSCRIPTIONAL ACTIVATOR DEVR_DOSR"/>
    <property type="match status" value="1"/>
</dbReference>
<accession>A0ABW7NEF1</accession>
<comment type="caution">
    <text evidence="5">The sequence shown here is derived from an EMBL/GenBank/DDBJ whole genome shotgun (WGS) entry which is preliminary data.</text>
</comment>
<name>A0ABW7NEF1_9BACT</name>
<keyword evidence="6" id="KW-1185">Reference proteome</keyword>
<dbReference type="CDD" id="cd06170">
    <property type="entry name" value="LuxR_C_like"/>
    <property type="match status" value="1"/>
</dbReference>
<keyword evidence="3" id="KW-0804">Transcription</keyword>
<gene>
    <name evidence="5" type="ORF">ACHKAR_21025</name>
</gene>
<evidence type="ECO:0000259" key="4">
    <source>
        <dbReference type="PROSITE" id="PS50043"/>
    </source>
</evidence>
<evidence type="ECO:0000256" key="1">
    <source>
        <dbReference type="ARBA" id="ARBA00023015"/>
    </source>
</evidence>
<dbReference type="RefSeq" id="WP_395419413.1">
    <property type="nucleotide sequence ID" value="NZ_JBIPKE010000020.1"/>
</dbReference>
<sequence length="242" mass="28368">MQRKLVVAILGKLHTERELINADKTQIYRLAKLASTDEATFRAVCDHVNFFVTFNDRQTLNTTYANHTLENWMELDREMIIALGFKRIRQISDPEVMSRAIREVQSFERAYPDGQRFCSYLQRLYFRGGYQWISTHKTVFDHHTYLNCGYDIQTLGKPGALIRNLLDEVFVEKNAWERFESLGKREREVLALVARGYTSKELSELLFLSEHTVRTHRKNILAKLEITSNAELVRFAQAFELI</sequence>